<reference evidence="2" key="1">
    <citation type="submission" date="2021-04" db="EMBL/GenBank/DDBJ databases">
        <authorList>
            <person name="Chebbi M.A.C M."/>
        </authorList>
    </citation>
    <scope>NUCLEOTIDE SEQUENCE</scope>
</reference>
<name>A0A8J2HRA3_COTCN</name>
<protein>
    <submittedName>
        <fullName evidence="2">Uncharacterized protein</fullName>
    </submittedName>
</protein>
<evidence type="ECO:0000313" key="2">
    <source>
        <dbReference type="EMBL" id="CAG5104035.1"/>
    </source>
</evidence>
<evidence type="ECO:0000256" key="1">
    <source>
        <dbReference type="SAM" id="MobiDB-lite"/>
    </source>
</evidence>
<keyword evidence="3" id="KW-1185">Reference proteome</keyword>
<accession>A0A8J2HRA3</accession>
<feature type="region of interest" description="Disordered" evidence="1">
    <location>
        <begin position="166"/>
        <end position="196"/>
    </location>
</feature>
<proteinExistence type="predicted"/>
<comment type="caution">
    <text evidence="2">The sequence shown here is derived from an EMBL/GenBank/DDBJ whole genome shotgun (WGS) entry which is preliminary data.</text>
</comment>
<evidence type="ECO:0000313" key="3">
    <source>
        <dbReference type="Proteomes" id="UP000786811"/>
    </source>
</evidence>
<sequence>MSEDLSEAVSFANGYFALADGLIDDLANYLAEDVILDWFGQTIKGRKNVSAFMKFQNVNSRHIIDEINPSTTIEYRKIRPLRRKYYSMGGCANKTLGDDNEDDNGIRYKRKCYSEGKMDTSADETDEMDVESESADFSKASVGLQNYCHKLTLALKNLNLEKLKLDSHSTPTSKPSEQADNVSDDDDDDNYYNKSKLNDSYSTEQFLSKLESQPTNFDEIEQKINYFNETNNAGFKNEHGQGDGPMNESVNPMKYVEVCGVIKSARFFSAKQIRKDLRQRQCRLQIAYSNRDTNSNSSAKTESIQTKKTEVDNVESTSAMLADDVNRNCYSSSNSNSKLLSLQEIRELGNKLVPHDENANYSDNDEDCYYNNDRNKFLRCLELQITDNDVKVNENDFVTPNYKRQELTLDNSPKRLFNETQTGHGFVFNYIIHLIIYESNTKCRLNLSYEFDG</sequence>
<feature type="region of interest" description="Disordered" evidence="1">
    <location>
        <begin position="292"/>
        <end position="311"/>
    </location>
</feature>
<dbReference type="OrthoDB" id="8195095at2759"/>
<dbReference type="EMBL" id="CAJNRD030001123">
    <property type="protein sequence ID" value="CAG5104035.1"/>
    <property type="molecule type" value="Genomic_DNA"/>
</dbReference>
<dbReference type="AlphaFoldDB" id="A0A8J2HRA3"/>
<organism evidence="2 3">
    <name type="scientific">Cotesia congregata</name>
    <name type="common">Parasitoid wasp</name>
    <name type="synonym">Apanteles congregatus</name>
    <dbReference type="NCBI Taxonomy" id="51543"/>
    <lineage>
        <taxon>Eukaryota</taxon>
        <taxon>Metazoa</taxon>
        <taxon>Ecdysozoa</taxon>
        <taxon>Arthropoda</taxon>
        <taxon>Hexapoda</taxon>
        <taxon>Insecta</taxon>
        <taxon>Pterygota</taxon>
        <taxon>Neoptera</taxon>
        <taxon>Endopterygota</taxon>
        <taxon>Hymenoptera</taxon>
        <taxon>Apocrita</taxon>
        <taxon>Ichneumonoidea</taxon>
        <taxon>Braconidae</taxon>
        <taxon>Microgastrinae</taxon>
        <taxon>Cotesia</taxon>
    </lineage>
</organism>
<gene>
    <name evidence="2" type="ORF">HICCMSTLAB_LOCUS11801</name>
</gene>
<feature type="compositionally biased region" description="Polar residues" evidence="1">
    <location>
        <begin position="168"/>
        <end position="179"/>
    </location>
</feature>
<dbReference type="Proteomes" id="UP000786811">
    <property type="component" value="Unassembled WGS sequence"/>
</dbReference>
<feature type="compositionally biased region" description="Polar residues" evidence="1">
    <location>
        <begin position="292"/>
        <end position="304"/>
    </location>
</feature>